<dbReference type="InterPro" id="IPR006675">
    <property type="entry name" value="HDIG_dom"/>
</dbReference>
<evidence type="ECO:0000313" key="3">
    <source>
        <dbReference type="EMBL" id="ROR32113.1"/>
    </source>
</evidence>
<dbReference type="InterPro" id="IPR006674">
    <property type="entry name" value="HD_domain"/>
</dbReference>
<evidence type="ECO:0000259" key="1">
    <source>
        <dbReference type="PROSITE" id="PS51831"/>
    </source>
</evidence>
<gene>
    <name evidence="3" type="ORF">EDC57_1304</name>
</gene>
<dbReference type="PANTHER" id="PTHR33525:SF3">
    <property type="entry name" value="RIBONUCLEASE Y"/>
    <property type="match status" value="1"/>
</dbReference>
<dbReference type="OrthoDB" id="598113at2"/>
<dbReference type="Proteomes" id="UP000276634">
    <property type="component" value="Unassembled WGS sequence"/>
</dbReference>
<dbReference type="PANTHER" id="PTHR33525">
    <property type="match status" value="1"/>
</dbReference>
<proteinExistence type="predicted"/>
<feature type="domain" description="HDOD" evidence="2">
    <location>
        <begin position="23"/>
        <end position="210"/>
    </location>
</feature>
<comment type="caution">
    <text evidence="3">The sequence shown here is derived from an EMBL/GenBank/DDBJ whole genome shotgun (WGS) entry which is preliminary data.</text>
</comment>
<dbReference type="Gene3D" id="1.10.3210.10">
    <property type="entry name" value="Hypothetical protein af1432"/>
    <property type="match status" value="1"/>
</dbReference>
<reference evidence="3 4" key="1">
    <citation type="submission" date="2018-11" db="EMBL/GenBank/DDBJ databases">
        <title>Genomic Encyclopedia of Type Strains, Phase IV (KMG-IV): sequencing the most valuable type-strain genomes for metagenomic binning, comparative biology and taxonomic classification.</title>
        <authorList>
            <person name="Goeker M."/>
        </authorList>
    </citation>
    <scope>NUCLEOTIDE SEQUENCE [LARGE SCALE GENOMIC DNA]</scope>
    <source>
        <strain evidence="3 4">DSM 100275</strain>
    </source>
</reference>
<protein>
    <submittedName>
        <fullName evidence="3">Putative nucleotidyltransferase with HDIG domain</fullName>
    </submittedName>
</protein>
<dbReference type="GO" id="GO:0016740">
    <property type="term" value="F:transferase activity"/>
    <property type="evidence" value="ECO:0007669"/>
    <property type="project" value="UniProtKB-KW"/>
</dbReference>
<name>A0A3N1XZT4_9GAMM</name>
<dbReference type="PROSITE" id="PS51833">
    <property type="entry name" value="HDOD"/>
    <property type="match status" value="1"/>
</dbReference>
<dbReference type="InterPro" id="IPR003607">
    <property type="entry name" value="HD/PDEase_dom"/>
</dbReference>
<feature type="domain" description="HD" evidence="1">
    <location>
        <begin position="118"/>
        <end position="232"/>
    </location>
</feature>
<sequence length="278" mass="29789">MPVDAAAYIERIREDLEADRLVLPTLPEVALRVREVVDDPDADADAIAEAVAQDGALAARLVQVANSPLYRAARPIEDLHTAVTRLGLGVVRNLVTSFAMRQIFQPTTEAVDEALRALWAHGVEVAAISAALAKARPGFRSDEALLAGLVHDIGKLPVLALAELEPDLGGDPVLLAEVLSTTHAELGRAILEAWDFPEALVKVAAEHDDLERKATEADYVDIVQVANLQAYLGTDHPWGRLDWSGIGAFDRLGIDTTVEEVDIGADPEQVAAARELVG</sequence>
<dbReference type="PROSITE" id="PS51831">
    <property type="entry name" value="HD"/>
    <property type="match status" value="1"/>
</dbReference>
<accession>A0A3N1XZT4</accession>
<dbReference type="SUPFAM" id="SSF109604">
    <property type="entry name" value="HD-domain/PDEase-like"/>
    <property type="match status" value="1"/>
</dbReference>
<dbReference type="Pfam" id="PF08668">
    <property type="entry name" value="HDOD"/>
    <property type="match status" value="1"/>
</dbReference>
<dbReference type="EMBL" id="RJVI01000002">
    <property type="protein sequence ID" value="ROR32113.1"/>
    <property type="molecule type" value="Genomic_DNA"/>
</dbReference>
<dbReference type="AlphaFoldDB" id="A0A3N1XZT4"/>
<dbReference type="NCBIfam" id="TIGR00277">
    <property type="entry name" value="HDIG"/>
    <property type="match status" value="1"/>
</dbReference>
<organism evidence="3 4">
    <name type="scientific">Inmirania thermothiophila</name>
    <dbReference type="NCBI Taxonomy" id="1750597"/>
    <lineage>
        <taxon>Bacteria</taxon>
        <taxon>Pseudomonadati</taxon>
        <taxon>Pseudomonadota</taxon>
        <taxon>Gammaproteobacteria</taxon>
        <taxon>Chromatiales</taxon>
        <taxon>Ectothiorhodospiraceae</taxon>
        <taxon>Inmirania</taxon>
    </lineage>
</organism>
<keyword evidence="3" id="KW-0808">Transferase</keyword>
<evidence type="ECO:0000259" key="2">
    <source>
        <dbReference type="PROSITE" id="PS51833"/>
    </source>
</evidence>
<dbReference type="SMART" id="SM00471">
    <property type="entry name" value="HDc"/>
    <property type="match status" value="1"/>
</dbReference>
<dbReference type="InterPro" id="IPR013976">
    <property type="entry name" value="HDOD"/>
</dbReference>
<evidence type="ECO:0000313" key="4">
    <source>
        <dbReference type="Proteomes" id="UP000276634"/>
    </source>
</evidence>
<dbReference type="RefSeq" id="WP_123401090.1">
    <property type="nucleotide sequence ID" value="NZ_RJVI01000002.1"/>
</dbReference>
<keyword evidence="4" id="KW-1185">Reference proteome</keyword>
<dbReference type="InterPro" id="IPR052340">
    <property type="entry name" value="RNase_Y/CdgJ"/>
</dbReference>